<keyword evidence="5" id="KW-1133">Transmembrane helix</keyword>
<sequence>MYINQSVSESCYLAPIWQMLIIDTYFPHNTIASNWFVTTVKTSFPEISSLEIQDCYGLNKIEDNAFANPPFGTNLKELTLSQNKALKQYTAGITGGLTALTAFNLRENGLMMSVDEHMLDPFKYSLQIFEMKGGINEAQLLEKMIGPSQGNLNSLVLVDLSYNSAGTGMDRLSAKQLGALNKVESLFIIRSGVLSIDVDTFNTISGNLQKLNLRENQLKTIQNGTFDAMKSSGRNVLLTLKDNPWVCDCYLEWLQTLLNDINSKIELEEKNATICAEPESERGKPFLEANMTACPEVTTTLTPTSTTNTRPTTTAPPELAEFECKSFAYQTDGLAEKKSAIEREHNYINFTIKELPDDGKGTPKVVIISNGSTEQCLTLVWHDVQDISSLNCAENFSKEYAVENLTREKTYVFCLVEGKRIETPSQCKGVTIKPAWESRAWFTNKSMPMWIGIFVVIAIACALVGAFSVILAFWRKPTLLALHSRVVRVRTSKTEAVVMPKQSKKNKTEPQADNASIHSDPSYVTVRRANRVSLVAFRFREWLRKVENGEISPKDPYTIDICNTSCNREHDNCANVSGINTESTISNL</sequence>
<feature type="region of interest" description="Disordered" evidence="4">
    <location>
        <begin position="497"/>
        <end position="516"/>
    </location>
</feature>
<dbReference type="PANTHER" id="PTHR24366:SF96">
    <property type="entry name" value="LEUCINE RICH REPEAT CONTAINING 53"/>
    <property type="match status" value="1"/>
</dbReference>
<evidence type="ECO:0000256" key="4">
    <source>
        <dbReference type="SAM" id="MobiDB-lite"/>
    </source>
</evidence>
<keyword evidence="3" id="KW-0677">Repeat</keyword>
<keyword evidence="1" id="KW-0433">Leucine-rich repeat</keyword>
<evidence type="ECO:0000256" key="5">
    <source>
        <dbReference type="SAM" id="Phobius"/>
    </source>
</evidence>
<accession>A0A8S1CSE4</accession>
<evidence type="ECO:0000256" key="1">
    <source>
        <dbReference type="ARBA" id="ARBA00022614"/>
    </source>
</evidence>
<keyword evidence="5" id="KW-0812">Transmembrane</keyword>
<dbReference type="AlphaFoldDB" id="A0A8S1CSE4"/>
<proteinExistence type="predicted"/>
<dbReference type="SUPFAM" id="SSF52058">
    <property type="entry name" value="L domain-like"/>
    <property type="match status" value="1"/>
</dbReference>
<dbReference type="PROSITE" id="PS51450">
    <property type="entry name" value="LRR"/>
    <property type="match status" value="1"/>
</dbReference>
<dbReference type="OrthoDB" id="26525at2759"/>
<evidence type="ECO:0000259" key="6">
    <source>
        <dbReference type="SMART" id="SM00082"/>
    </source>
</evidence>
<dbReference type="GO" id="GO:0071944">
    <property type="term" value="C:cell periphery"/>
    <property type="evidence" value="ECO:0007669"/>
    <property type="project" value="UniProtKB-ARBA"/>
</dbReference>
<keyword evidence="8" id="KW-1185">Reference proteome</keyword>
<keyword evidence="2" id="KW-0732">Signal</keyword>
<evidence type="ECO:0000313" key="7">
    <source>
        <dbReference type="EMBL" id="CAB3368205.1"/>
    </source>
</evidence>
<protein>
    <recommendedName>
        <fullName evidence="6">LRRCT domain-containing protein</fullName>
    </recommendedName>
</protein>
<feature type="domain" description="LRRCT" evidence="6">
    <location>
        <begin position="243"/>
        <end position="295"/>
    </location>
</feature>
<dbReference type="SMART" id="SM00082">
    <property type="entry name" value="LRRCT"/>
    <property type="match status" value="1"/>
</dbReference>
<dbReference type="EMBL" id="CADEPI010000036">
    <property type="protein sequence ID" value="CAB3368205.1"/>
    <property type="molecule type" value="Genomic_DNA"/>
</dbReference>
<evidence type="ECO:0000313" key="8">
    <source>
        <dbReference type="Proteomes" id="UP000494165"/>
    </source>
</evidence>
<evidence type="ECO:0000256" key="2">
    <source>
        <dbReference type="ARBA" id="ARBA00022729"/>
    </source>
</evidence>
<reference evidence="7 8" key="1">
    <citation type="submission" date="2020-04" db="EMBL/GenBank/DDBJ databases">
        <authorList>
            <person name="Alioto T."/>
            <person name="Alioto T."/>
            <person name="Gomez Garrido J."/>
        </authorList>
    </citation>
    <scope>NUCLEOTIDE SEQUENCE [LARGE SCALE GENOMIC DNA]</scope>
</reference>
<dbReference type="InterPro" id="IPR001611">
    <property type="entry name" value="Leu-rich_rpt"/>
</dbReference>
<keyword evidence="5" id="KW-0472">Membrane</keyword>
<dbReference type="Proteomes" id="UP000494165">
    <property type="component" value="Unassembled WGS sequence"/>
</dbReference>
<feature type="transmembrane region" description="Helical" evidence="5">
    <location>
        <begin position="449"/>
        <end position="474"/>
    </location>
</feature>
<dbReference type="InterPro" id="IPR000483">
    <property type="entry name" value="Cys-rich_flank_reg_C"/>
</dbReference>
<gene>
    <name evidence="7" type="ORF">CLODIP_2_CD08119</name>
</gene>
<dbReference type="InterPro" id="IPR032675">
    <property type="entry name" value="LRR_dom_sf"/>
</dbReference>
<name>A0A8S1CSE4_9INSE</name>
<dbReference type="PANTHER" id="PTHR24366">
    <property type="entry name" value="IG(IMMUNOGLOBULIN) AND LRR(LEUCINE RICH REPEAT) DOMAINS"/>
    <property type="match status" value="1"/>
</dbReference>
<comment type="caution">
    <text evidence="7">The sequence shown here is derived from an EMBL/GenBank/DDBJ whole genome shotgun (WGS) entry which is preliminary data.</text>
</comment>
<evidence type="ECO:0000256" key="3">
    <source>
        <dbReference type="ARBA" id="ARBA00022737"/>
    </source>
</evidence>
<dbReference type="Gene3D" id="3.80.10.10">
    <property type="entry name" value="Ribonuclease Inhibitor"/>
    <property type="match status" value="1"/>
</dbReference>
<organism evidence="7 8">
    <name type="scientific">Cloeon dipterum</name>
    <dbReference type="NCBI Taxonomy" id="197152"/>
    <lineage>
        <taxon>Eukaryota</taxon>
        <taxon>Metazoa</taxon>
        <taxon>Ecdysozoa</taxon>
        <taxon>Arthropoda</taxon>
        <taxon>Hexapoda</taxon>
        <taxon>Insecta</taxon>
        <taxon>Pterygota</taxon>
        <taxon>Palaeoptera</taxon>
        <taxon>Ephemeroptera</taxon>
        <taxon>Pisciforma</taxon>
        <taxon>Baetidae</taxon>
        <taxon>Cloeon</taxon>
    </lineage>
</organism>